<dbReference type="PANTHER" id="PTHR31945">
    <property type="entry name" value="TRANSCRIPTION FACTOR SCREAM2-RELATED"/>
    <property type="match status" value="1"/>
</dbReference>
<dbReference type="GO" id="GO:0046983">
    <property type="term" value="F:protein dimerization activity"/>
    <property type="evidence" value="ECO:0007669"/>
    <property type="project" value="InterPro"/>
</dbReference>
<organism evidence="6 7">
    <name type="scientific">Amborella trichopoda</name>
    <dbReference type="NCBI Taxonomy" id="13333"/>
    <lineage>
        <taxon>Eukaryota</taxon>
        <taxon>Viridiplantae</taxon>
        <taxon>Streptophyta</taxon>
        <taxon>Embryophyta</taxon>
        <taxon>Tracheophyta</taxon>
        <taxon>Spermatophyta</taxon>
        <taxon>Magnoliopsida</taxon>
        <taxon>Amborellales</taxon>
        <taxon>Amborellaceae</taxon>
        <taxon>Amborella</taxon>
    </lineage>
</organism>
<dbReference type="HOGENOM" id="CLU_1121423_0_0_1"/>
<proteinExistence type="predicted"/>
<evidence type="ECO:0000256" key="1">
    <source>
        <dbReference type="ARBA" id="ARBA00004123"/>
    </source>
</evidence>
<evidence type="ECO:0000256" key="4">
    <source>
        <dbReference type="ARBA" id="ARBA00023242"/>
    </source>
</evidence>
<protein>
    <recommendedName>
        <fullName evidence="5">BHLH domain-containing protein</fullName>
    </recommendedName>
</protein>
<feature type="domain" description="BHLH" evidence="5">
    <location>
        <begin position="77"/>
        <end position="126"/>
    </location>
</feature>
<evidence type="ECO:0000313" key="7">
    <source>
        <dbReference type="Proteomes" id="UP000017836"/>
    </source>
</evidence>
<name>W1NT69_AMBTC</name>
<dbReference type="Pfam" id="PF00010">
    <property type="entry name" value="HLH"/>
    <property type="match status" value="1"/>
</dbReference>
<keyword evidence="2" id="KW-0805">Transcription regulation</keyword>
<dbReference type="OMA" id="MICDKSE"/>
<dbReference type="GO" id="GO:0003700">
    <property type="term" value="F:DNA-binding transcription factor activity"/>
    <property type="evidence" value="ECO:0000318"/>
    <property type="project" value="GO_Central"/>
</dbReference>
<evidence type="ECO:0000256" key="2">
    <source>
        <dbReference type="ARBA" id="ARBA00023015"/>
    </source>
</evidence>
<dbReference type="SUPFAM" id="SSF47459">
    <property type="entry name" value="HLH, helix-loop-helix DNA-binding domain"/>
    <property type="match status" value="1"/>
</dbReference>
<dbReference type="GO" id="GO:0006355">
    <property type="term" value="P:regulation of DNA-templated transcription"/>
    <property type="evidence" value="ECO:0000318"/>
    <property type="project" value="GO_Central"/>
</dbReference>
<dbReference type="Gramene" id="ERN00522">
    <property type="protein sequence ID" value="ERN00522"/>
    <property type="gene ID" value="AMTR_s00102p00056000"/>
</dbReference>
<dbReference type="OrthoDB" id="1886792at2759"/>
<evidence type="ECO:0000313" key="6">
    <source>
        <dbReference type="EMBL" id="ERN00522.1"/>
    </source>
</evidence>
<gene>
    <name evidence="6" type="ORF">AMTR_s00102p00056000</name>
</gene>
<dbReference type="InterPro" id="IPR036638">
    <property type="entry name" value="HLH_DNA-bd_sf"/>
</dbReference>
<evidence type="ECO:0000256" key="3">
    <source>
        <dbReference type="ARBA" id="ARBA00023163"/>
    </source>
</evidence>
<accession>W1NT69</accession>
<dbReference type="Proteomes" id="UP000017836">
    <property type="component" value="Unassembled WGS sequence"/>
</dbReference>
<dbReference type="SMART" id="SM00353">
    <property type="entry name" value="HLH"/>
    <property type="match status" value="1"/>
</dbReference>
<keyword evidence="4" id="KW-0539">Nucleus</keyword>
<dbReference type="GO" id="GO:0005634">
    <property type="term" value="C:nucleus"/>
    <property type="evidence" value="ECO:0000318"/>
    <property type="project" value="GO_Central"/>
</dbReference>
<dbReference type="InterPro" id="IPR051358">
    <property type="entry name" value="TF_AMS/ICE1/BHLH6-like"/>
</dbReference>
<comment type="subcellular location">
    <subcellularLocation>
        <location evidence="1">Nucleus</location>
    </subcellularLocation>
</comment>
<dbReference type="EMBL" id="KI394858">
    <property type="protein sequence ID" value="ERN00522.1"/>
    <property type="molecule type" value="Genomic_DNA"/>
</dbReference>
<dbReference type="PANTHER" id="PTHR31945:SF17">
    <property type="entry name" value="TRANSCRIPTION FACTOR FER-LIKE IRON DEFICIENCY-INDUCED TRANSCRIPTION FACTOR"/>
    <property type="match status" value="1"/>
</dbReference>
<sequence>MESFENILNHLLTEEENREAFAYPTSSTEIFLAASPDVFFDLDCGSSSFKGGEMSPPSFFFEEKGETVEASTLISPCDHSKTLSSERRRRGKLNERLYALRTLVPNITKMDKASIVGDAVVYVQKLQREARELRKEIAILESTMQRDGAGQTSYNNNNTSSSYTIKHHSKAQSPCRKVLQMDVFQVDENGFYVRMICDKSEGVLAATWKAFESLPCYRLLSSNFATPSPERTLITFTLQMVEWEKKSNVPVLEQQLTQALSKHGFQF</sequence>
<evidence type="ECO:0000259" key="5">
    <source>
        <dbReference type="PROSITE" id="PS50888"/>
    </source>
</evidence>
<dbReference type="Gene3D" id="4.10.280.10">
    <property type="entry name" value="Helix-loop-helix DNA-binding domain"/>
    <property type="match status" value="1"/>
</dbReference>
<dbReference type="GO" id="GO:0043565">
    <property type="term" value="F:sequence-specific DNA binding"/>
    <property type="evidence" value="ECO:0000318"/>
    <property type="project" value="GO_Central"/>
</dbReference>
<dbReference type="PROSITE" id="PS50888">
    <property type="entry name" value="BHLH"/>
    <property type="match status" value="1"/>
</dbReference>
<keyword evidence="3" id="KW-0804">Transcription</keyword>
<keyword evidence="7" id="KW-1185">Reference proteome</keyword>
<dbReference type="AlphaFoldDB" id="W1NT69"/>
<reference evidence="7" key="1">
    <citation type="journal article" date="2013" name="Science">
        <title>The Amborella genome and the evolution of flowering plants.</title>
        <authorList>
            <consortium name="Amborella Genome Project"/>
        </authorList>
    </citation>
    <scope>NUCLEOTIDE SEQUENCE [LARGE SCALE GENOMIC DNA]</scope>
</reference>
<dbReference type="InterPro" id="IPR011598">
    <property type="entry name" value="bHLH_dom"/>
</dbReference>
<dbReference type="eggNOG" id="ENOG502QSJP">
    <property type="taxonomic scope" value="Eukaryota"/>
</dbReference>